<accession>A0ABN8QA42</accession>
<dbReference type="InterPro" id="IPR058560">
    <property type="entry name" value="DNA_primase_C"/>
</dbReference>
<keyword evidence="4 10" id="KW-0639">Primosome</keyword>
<gene>
    <name evidence="13" type="ORF">PLOB_00004093</name>
</gene>
<sequence length="528" mass="61178">MQFTSNRKNRRSRINPLDSSQNAWTNTYGLQMYKIPPTDNITLEEFEEFAIDRLKVLREVETFGIRYKRGSKEYENAMKESLKKFLPLAQRATNKNIEEEFNERRKDHISHFILRLAYCRSEDLRRWFLSQEVELFRFRFTVLAKCDTQQTDIFLSDNGLKYEPITNEEREARKEELMNSGFNLTSDKVLNTDYFKVPFEDALELVRSRKVYLENGSAYVPRDDLVSLVANEFRVQLSRALAMTARALPYLEEDERLLPKLTNLSRQYVGQDYTQKKSVGGKVTLDQIDGLSKTSYPLCMRQLHTAMKENHHLKHFGRLQYGLFIKGIGLSLEEALIFWRSEFTKLMDVDKFDKQYAYNIRHSYGKEGKRQDYTPYSCMKIIMSNPPGPGDHHGCPFRHTDADLLRQRLAAYRIPKKGIDEIMEFVKESHYQLACTRYFELTHGVTASSAINHPNQYFDESRQVLQDGKGGASRLGNDTPSGLEHVKATVKNEKNGAPNATTSNDIGDIQMDDDDDMLGEIEGMDTMA</sequence>
<dbReference type="InterPro" id="IPR007238">
    <property type="entry name" value="DNA_primase_lsu_euk/arc"/>
</dbReference>
<evidence type="ECO:0000259" key="12">
    <source>
        <dbReference type="Pfam" id="PF04104"/>
    </source>
</evidence>
<dbReference type="PIRSF" id="PIRSF009449">
    <property type="entry name" value="DNA_primase_large_subunit"/>
    <property type="match status" value="1"/>
</dbReference>
<reference evidence="13 14" key="1">
    <citation type="submission" date="2022-05" db="EMBL/GenBank/DDBJ databases">
        <authorList>
            <consortium name="Genoscope - CEA"/>
            <person name="William W."/>
        </authorList>
    </citation>
    <scope>NUCLEOTIDE SEQUENCE [LARGE SCALE GENOMIC DNA]</scope>
</reference>
<keyword evidence="14" id="KW-1185">Reference proteome</keyword>
<feature type="region of interest" description="Disordered" evidence="11">
    <location>
        <begin position="1"/>
        <end position="20"/>
    </location>
</feature>
<keyword evidence="7 10" id="KW-0408">Iron</keyword>
<comment type="function">
    <text evidence="10">DNA primase is the polymerase that synthesizes small RNA primers for the Okazaki fragments made during discontinuous DNA replication.</text>
</comment>
<evidence type="ECO:0000256" key="1">
    <source>
        <dbReference type="ARBA" id="ARBA00010564"/>
    </source>
</evidence>
<dbReference type="PANTHER" id="PTHR10537">
    <property type="entry name" value="DNA PRIMASE LARGE SUBUNIT"/>
    <property type="match status" value="1"/>
</dbReference>
<feature type="region of interest" description="Disordered" evidence="11">
    <location>
        <begin position="491"/>
        <end position="511"/>
    </location>
</feature>
<feature type="domain" description="DNA primase large subunit C-terminal" evidence="12">
    <location>
        <begin position="291"/>
        <end position="458"/>
    </location>
</feature>
<dbReference type="InterPro" id="IPR016558">
    <property type="entry name" value="DNA_primase_lsu_euk"/>
</dbReference>
<name>A0ABN8QA42_9CNID</name>
<keyword evidence="6 10" id="KW-0479">Metal-binding</keyword>
<evidence type="ECO:0000256" key="7">
    <source>
        <dbReference type="ARBA" id="ARBA00023004"/>
    </source>
</evidence>
<comment type="similarity">
    <text evidence="1 10">Belongs to the eukaryotic-type primase large subunit family.</text>
</comment>
<proteinExistence type="inferred from homology"/>
<evidence type="ECO:0000256" key="5">
    <source>
        <dbReference type="ARBA" id="ARBA00022705"/>
    </source>
</evidence>
<evidence type="ECO:0000256" key="10">
    <source>
        <dbReference type="PIRNR" id="PIRNR009449"/>
    </source>
</evidence>
<dbReference type="Gene3D" id="1.20.930.80">
    <property type="match status" value="1"/>
</dbReference>
<evidence type="ECO:0000256" key="2">
    <source>
        <dbReference type="ARBA" id="ARBA00019038"/>
    </source>
</evidence>
<keyword evidence="3 10" id="KW-0004">4Fe-4S</keyword>
<evidence type="ECO:0000256" key="8">
    <source>
        <dbReference type="ARBA" id="ARBA00023014"/>
    </source>
</evidence>
<dbReference type="CDD" id="cd07322">
    <property type="entry name" value="PriL_PriS_Eukaryotic"/>
    <property type="match status" value="1"/>
</dbReference>
<evidence type="ECO:0000256" key="6">
    <source>
        <dbReference type="ARBA" id="ARBA00022723"/>
    </source>
</evidence>
<dbReference type="PANTHER" id="PTHR10537:SF3">
    <property type="entry name" value="DNA PRIMASE LARGE SUBUNIT"/>
    <property type="match status" value="1"/>
</dbReference>
<evidence type="ECO:0000313" key="13">
    <source>
        <dbReference type="EMBL" id="CAH3160276.1"/>
    </source>
</evidence>
<evidence type="ECO:0000256" key="9">
    <source>
        <dbReference type="ARBA" id="ARBA00023125"/>
    </source>
</evidence>
<comment type="cofactor">
    <cofactor evidence="10">
        <name>[4Fe-4S] cluster</name>
        <dbReference type="ChEBI" id="CHEBI:49883"/>
    </cofactor>
    <text evidence="10">Binds 1 [4Fe-4S] cluster.</text>
</comment>
<dbReference type="EMBL" id="CALNXK010000116">
    <property type="protein sequence ID" value="CAH3160276.1"/>
    <property type="molecule type" value="Genomic_DNA"/>
</dbReference>
<evidence type="ECO:0000256" key="11">
    <source>
        <dbReference type="SAM" id="MobiDB-lite"/>
    </source>
</evidence>
<keyword evidence="5 10" id="KW-0235">DNA replication</keyword>
<dbReference type="Pfam" id="PF04104">
    <property type="entry name" value="DNA_primase_lrg"/>
    <property type="match status" value="1"/>
</dbReference>
<evidence type="ECO:0000256" key="3">
    <source>
        <dbReference type="ARBA" id="ARBA00022485"/>
    </source>
</evidence>
<comment type="caution">
    <text evidence="13">The sequence shown here is derived from an EMBL/GenBank/DDBJ whole genome shotgun (WGS) entry which is preliminary data.</text>
</comment>
<keyword evidence="8 10" id="KW-0411">Iron-sulfur</keyword>
<evidence type="ECO:0000256" key="4">
    <source>
        <dbReference type="ARBA" id="ARBA00022515"/>
    </source>
</evidence>
<dbReference type="Pfam" id="PF26466">
    <property type="entry name" value="DNA_primase_lrg_N"/>
    <property type="match status" value="1"/>
</dbReference>
<dbReference type="Proteomes" id="UP001159405">
    <property type="component" value="Unassembled WGS sequence"/>
</dbReference>
<evidence type="ECO:0000313" key="14">
    <source>
        <dbReference type="Proteomes" id="UP001159405"/>
    </source>
</evidence>
<organism evidence="13 14">
    <name type="scientific">Porites lobata</name>
    <dbReference type="NCBI Taxonomy" id="104759"/>
    <lineage>
        <taxon>Eukaryota</taxon>
        <taxon>Metazoa</taxon>
        <taxon>Cnidaria</taxon>
        <taxon>Anthozoa</taxon>
        <taxon>Hexacorallia</taxon>
        <taxon>Scleractinia</taxon>
        <taxon>Fungiina</taxon>
        <taxon>Poritidae</taxon>
        <taxon>Porites</taxon>
    </lineage>
</organism>
<keyword evidence="9 10" id="KW-0238">DNA-binding</keyword>
<protein>
    <recommendedName>
        <fullName evidence="2 10">DNA primase large subunit</fullName>
    </recommendedName>
</protein>